<proteinExistence type="predicted"/>
<dbReference type="Proteomes" id="UP001165960">
    <property type="component" value="Unassembled WGS sequence"/>
</dbReference>
<evidence type="ECO:0000313" key="2">
    <source>
        <dbReference type="Proteomes" id="UP001165960"/>
    </source>
</evidence>
<reference evidence="1" key="1">
    <citation type="submission" date="2022-04" db="EMBL/GenBank/DDBJ databases">
        <title>Genome of the entomopathogenic fungus Entomophthora muscae.</title>
        <authorList>
            <person name="Elya C."/>
            <person name="Lovett B.R."/>
            <person name="Lee E."/>
            <person name="Macias A.M."/>
            <person name="Hajek A.E."/>
            <person name="De Bivort B.L."/>
            <person name="Kasson M.T."/>
            <person name="De Fine Licht H.H."/>
            <person name="Stajich J.E."/>
        </authorList>
    </citation>
    <scope>NUCLEOTIDE SEQUENCE</scope>
    <source>
        <strain evidence="1">Berkeley</strain>
    </source>
</reference>
<comment type="caution">
    <text evidence="1">The sequence shown here is derived from an EMBL/GenBank/DDBJ whole genome shotgun (WGS) entry which is preliminary data.</text>
</comment>
<gene>
    <name evidence="1" type="ORF">DSO57_1033800</name>
</gene>
<keyword evidence="2" id="KW-1185">Reference proteome</keyword>
<name>A0ACC2S260_9FUNG</name>
<dbReference type="EMBL" id="QTSX02005951">
    <property type="protein sequence ID" value="KAJ9056369.1"/>
    <property type="molecule type" value="Genomic_DNA"/>
</dbReference>
<sequence>MVSWLRKKFKLSTANQPISEPSSYEMKRGVIKGVYMAGYLPRQKKSSLLLLSSFFKPKKKTTRRMPSGIVELASQKIKISELPEGLWKYTLFLETLRMNLYSISDHLFVINNIDAPHLKALVLWDLDVGNHIVEAIAYNFPRLRDIKILYKLSKVSGIEAIPRIHSLRYASVAHMDSGTHTIPMAISYPQALSNLRMLDIGDLLFEWDSRLPVFPQVKELRLTVPHKQGFLSRHFPNIKGLSYSLESGSISTYECIAEFRKLKDLVLSDLPSNSIKKNHMIRSTTVTHLTLMSINSINRSFWLWLMAAFPNLVYLKIDSTSFTAATVPTAYANALPKLTTFICPAKLPLLFWYYFSRFAPKAKEPIVD</sequence>
<protein>
    <submittedName>
        <fullName evidence="1">Uncharacterized protein</fullName>
    </submittedName>
</protein>
<accession>A0ACC2S260</accession>
<evidence type="ECO:0000313" key="1">
    <source>
        <dbReference type="EMBL" id="KAJ9056369.1"/>
    </source>
</evidence>
<organism evidence="1 2">
    <name type="scientific">Entomophthora muscae</name>
    <dbReference type="NCBI Taxonomy" id="34485"/>
    <lineage>
        <taxon>Eukaryota</taxon>
        <taxon>Fungi</taxon>
        <taxon>Fungi incertae sedis</taxon>
        <taxon>Zoopagomycota</taxon>
        <taxon>Entomophthoromycotina</taxon>
        <taxon>Entomophthoromycetes</taxon>
        <taxon>Entomophthorales</taxon>
        <taxon>Entomophthoraceae</taxon>
        <taxon>Entomophthora</taxon>
    </lineage>
</organism>